<comment type="caution">
    <text evidence="3">The sequence shown here is derived from an EMBL/GenBank/DDBJ whole genome shotgun (WGS) entry which is preliminary data.</text>
</comment>
<name>A0A1G2SJM6_9BACT</name>
<keyword evidence="1" id="KW-0812">Transmembrane</keyword>
<protein>
    <recommendedName>
        <fullName evidence="2">DUF4395 domain-containing protein</fullName>
    </recommendedName>
</protein>
<dbReference type="Pfam" id="PF14340">
    <property type="entry name" value="DUF4395"/>
    <property type="match status" value="1"/>
</dbReference>
<reference evidence="3 4" key="1">
    <citation type="journal article" date="2016" name="Nat. Commun.">
        <title>Thousands of microbial genomes shed light on interconnected biogeochemical processes in an aquifer system.</title>
        <authorList>
            <person name="Anantharaman K."/>
            <person name="Brown C.T."/>
            <person name="Hug L.A."/>
            <person name="Sharon I."/>
            <person name="Castelle C.J."/>
            <person name="Probst A.J."/>
            <person name="Thomas B.C."/>
            <person name="Singh A."/>
            <person name="Wilkins M.J."/>
            <person name="Karaoz U."/>
            <person name="Brodie E.L."/>
            <person name="Williams K.H."/>
            <person name="Hubbard S.S."/>
            <person name="Banfield J.F."/>
        </authorList>
    </citation>
    <scope>NUCLEOTIDE SEQUENCE [LARGE SCALE GENOMIC DNA]</scope>
</reference>
<proteinExistence type="predicted"/>
<sequence length="160" mass="17370">MNTISPRTCAHLDAQGYTAFSTEEKIRLNLPLRFTPTVCSVGVVVGMVLGSWEVFAVLSIFGILGTIFPKGQPVDVLYNTLFYKLFRTPKLPPAPPQKRFACALGAAFLIGATYSFFVGATTWGYGFGVGYIVAAGLMATTHWCVGSWLYNKIFGAKLAQ</sequence>
<dbReference type="EMBL" id="MHUZ01000034">
    <property type="protein sequence ID" value="OHA84888.1"/>
    <property type="molecule type" value="Genomic_DNA"/>
</dbReference>
<dbReference type="InterPro" id="IPR025508">
    <property type="entry name" value="DUF4395"/>
</dbReference>
<accession>A0A1G2SJM6</accession>
<gene>
    <name evidence="3" type="ORF">A2591_01010</name>
</gene>
<dbReference type="AlphaFoldDB" id="A0A1G2SJM6"/>
<dbReference type="Proteomes" id="UP000178168">
    <property type="component" value="Unassembled WGS sequence"/>
</dbReference>
<evidence type="ECO:0000259" key="2">
    <source>
        <dbReference type="Pfam" id="PF14340"/>
    </source>
</evidence>
<evidence type="ECO:0000313" key="3">
    <source>
        <dbReference type="EMBL" id="OHA84888.1"/>
    </source>
</evidence>
<evidence type="ECO:0000313" key="4">
    <source>
        <dbReference type="Proteomes" id="UP000178168"/>
    </source>
</evidence>
<organism evidence="3 4">
    <name type="scientific">Candidatus Yonathbacteria bacterium RIFOXYD1_FULL_52_36</name>
    <dbReference type="NCBI Taxonomy" id="1802730"/>
    <lineage>
        <taxon>Bacteria</taxon>
        <taxon>Candidatus Yonathiibacteriota</taxon>
    </lineage>
</organism>
<keyword evidence="1" id="KW-0472">Membrane</keyword>
<feature type="transmembrane region" description="Helical" evidence="1">
    <location>
        <begin position="100"/>
        <end position="123"/>
    </location>
</feature>
<evidence type="ECO:0000256" key="1">
    <source>
        <dbReference type="SAM" id="Phobius"/>
    </source>
</evidence>
<keyword evidence="1" id="KW-1133">Transmembrane helix</keyword>
<feature type="domain" description="DUF4395" evidence="2">
    <location>
        <begin position="32"/>
        <end position="152"/>
    </location>
</feature>
<feature type="transmembrane region" description="Helical" evidence="1">
    <location>
        <begin position="129"/>
        <end position="150"/>
    </location>
</feature>
<feature type="transmembrane region" description="Helical" evidence="1">
    <location>
        <begin position="41"/>
        <end position="64"/>
    </location>
</feature>